<dbReference type="Gene3D" id="2.60.120.10">
    <property type="entry name" value="Jelly Rolls"/>
    <property type="match status" value="2"/>
</dbReference>
<dbReference type="PANTHER" id="PTHR45638">
    <property type="entry name" value="CYCLIC NUCLEOTIDE-GATED CATION CHANNEL SUBUNIT A"/>
    <property type="match status" value="1"/>
</dbReference>
<gene>
    <name evidence="11" type="ORF">KFE25_004122</name>
</gene>
<accession>A0A8J5X6J2</accession>
<dbReference type="InterPro" id="IPR014710">
    <property type="entry name" value="RmlC-like_jellyroll"/>
</dbReference>
<feature type="transmembrane region" description="Helical" evidence="9">
    <location>
        <begin position="317"/>
        <end position="342"/>
    </location>
</feature>
<organism evidence="11 12">
    <name type="scientific">Diacronema lutheri</name>
    <name type="common">Unicellular marine alga</name>
    <name type="synonym">Monochrysis lutheri</name>
    <dbReference type="NCBI Taxonomy" id="2081491"/>
    <lineage>
        <taxon>Eukaryota</taxon>
        <taxon>Haptista</taxon>
        <taxon>Haptophyta</taxon>
        <taxon>Pavlovophyceae</taxon>
        <taxon>Pavlovales</taxon>
        <taxon>Pavlovaceae</taxon>
        <taxon>Diacronema</taxon>
    </lineage>
</organism>
<evidence type="ECO:0000313" key="12">
    <source>
        <dbReference type="Proteomes" id="UP000751190"/>
    </source>
</evidence>
<keyword evidence="7" id="KW-0407">Ion channel</keyword>
<dbReference type="InterPro" id="IPR000595">
    <property type="entry name" value="cNMP-bd_dom"/>
</dbReference>
<dbReference type="PROSITE" id="PS50042">
    <property type="entry name" value="CNMP_BINDING_3"/>
    <property type="match status" value="2"/>
</dbReference>
<dbReference type="InterPro" id="IPR050866">
    <property type="entry name" value="CNG_cation_channel"/>
</dbReference>
<keyword evidence="7" id="KW-1071">Ligand-gated ion channel</keyword>
<feature type="region of interest" description="Disordered" evidence="8">
    <location>
        <begin position="657"/>
        <end position="733"/>
    </location>
</feature>
<feature type="transmembrane region" description="Helical" evidence="9">
    <location>
        <begin position="288"/>
        <end position="305"/>
    </location>
</feature>
<feature type="compositionally biased region" description="Basic and acidic residues" evidence="8">
    <location>
        <begin position="606"/>
        <end position="623"/>
    </location>
</feature>
<dbReference type="GO" id="GO:0005221">
    <property type="term" value="F:intracellularly cyclic nucleotide-activated monoatomic cation channel activity"/>
    <property type="evidence" value="ECO:0007669"/>
    <property type="project" value="InterPro"/>
</dbReference>
<dbReference type="GO" id="GO:0044877">
    <property type="term" value="F:protein-containing complex binding"/>
    <property type="evidence" value="ECO:0007669"/>
    <property type="project" value="TreeGrafter"/>
</dbReference>
<keyword evidence="2" id="KW-0813">Transport</keyword>
<feature type="domain" description="Cyclic nucleotide-binding" evidence="10">
    <location>
        <begin position="1310"/>
        <end position="1350"/>
    </location>
</feature>
<keyword evidence="6 9" id="KW-0472">Membrane</keyword>
<feature type="compositionally biased region" description="Basic and acidic residues" evidence="8">
    <location>
        <begin position="669"/>
        <end position="680"/>
    </location>
</feature>
<keyword evidence="3 9" id="KW-0812">Transmembrane</keyword>
<comment type="caution">
    <text evidence="11">The sequence shown here is derived from an EMBL/GenBank/DDBJ whole genome shotgun (WGS) entry which is preliminary data.</text>
</comment>
<keyword evidence="5" id="KW-0406">Ion transport</keyword>
<dbReference type="Proteomes" id="UP000751190">
    <property type="component" value="Unassembled WGS sequence"/>
</dbReference>
<keyword evidence="12" id="KW-1185">Reference proteome</keyword>
<evidence type="ECO:0000313" key="11">
    <source>
        <dbReference type="EMBL" id="KAG8457155.1"/>
    </source>
</evidence>
<dbReference type="OMA" id="MATEMFF"/>
<feature type="domain" description="Cyclic nucleotide-binding" evidence="10">
    <location>
        <begin position="421"/>
        <end position="503"/>
    </location>
</feature>
<dbReference type="SUPFAM" id="SSF81324">
    <property type="entry name" value="Voltage-gated potassium channels"/>
    <property type="match status" value="2"/>
</dbReference>
<dbReference type="Pfam" id="PF00520">
    <property type="entry name" value="Ion_trans"/>
    <property type="match status" value="2"/>
</dbReference>
<feature type="compositionally biased region" description="Pro residues" evidence="8">
    <location>
        <begin position="721"/>
        <end position="730"/>
    </location>
</feature>
<evidence type="ECO:0000256" key="4">
    <source>
        <dbReference type="ARBA" id="ARBA00022989"/>
    </source>
</evidence>
<dbReference type="SUPFAM" id="SSF51206">
    <property type="entry name" value="cAMP-binding domain-like"/>
    <property type="match status" value="2"/>
</dbReference>
<dbReference type="EMBL" id="JAGTXO010000080">
    <property type="protein sequence ID" value="KAG8457155.1"/>
    <property type="molecule type" value="Genomic_DNA"/>
</dbReference>
<dbReference type="GO" id="GO:0016020">
    <property type="term" value="C:membrane"/>
    <property type="evidence" value="ECO:0007669"/>
    <property type="project" value="UniProtKB-SubCell"/>
</dbReference>
<feature type="region of interest" description="Disordered" evidence="8">
    <location>
        <begin position="595"/>
        <end position="623"/>
    </location>
</feature>
<evidence type="ECO:0000256" key="6">
    <source>
        <dbReference type="ARBA" id="ARBA00023136"/>
    </source>
</evidence>
<comment type="subcellular location">
    <subcellularLocation>
        <location evidence="1">Membrane</location>
        <topology evidence="1">Multi-pass membrane protein</topology>
    </subcellularLocation>
</comment>
<proteinExistence type="predicted"/>
<dbReference type="Gene3D" id="1.10.287.70">
    <property type="match status" value="2"/>
</dbReference>
<evidence type="ECO:0000259" key="10">
    <source>
        <dbReference type="PROSITE" id="PS50042"/>
    </source>
</evidence>
<evidence type="ECO:0000256" key="2">
    <source>
        <dbReference type="ARBA" id="ARBA00022448"/>
    </source>
</evidence>
<evidence type="ECO:0000256" key="5">
    <source>
        <dbReference type="ARBA" id="ARBA00023065"/>
    </source>
</evidence>
<dbReference type="PANTHER" id="PTHR45638:SF11">
    <property type="entry name" value="CYCLIC NUCLEOTIDE-GATED CATION CHANNEL SUBUNIT A"/>
    <property type="match status" value="1"/>
</dbReference>
<evidence type="ECO:0000256" key="9">
    <source>
        <dbReference type="SAM" id="Phobius"/>
    </source>
</evidence>
<dbReference type="OrthoDB" id="415460at2759"/>
<evidence type="ECO:0000256" key="3">
    <source>
        <dbReference type="ARBA" id="ARBA00022692"/>
    </source>
</evidence>
<sequence length="1586" mass="170795">MAGVEISGGRTSVASAGRRFSTKAGGVRGSISGWAPPWIRRASTKSSVVGDLLFRRGVSTASDGGLDNERAMLASKMQGLMKGHGAGAGAQPRFMLDPDTRAMRAWAFAQGVVQLAHWVLVPMRVGFDLGTAGTLGNVEHLLDALLWLDIALHFRTSARVLGNKVSDPRAVGARYLRSWFVLDVTSALPLDGLLWLAARLGSSLLPPPTSPLSRVPRLLRVRALANLDIAAPVLGLRDHLLRIVRLGLLTLLLFHLGACGWFLVSLLSGFGETAWAAPAAMHGYPLERRYFMCLYWSVGMMTGLVSGEVPERMHEHVFSLSTMTAGVFVYGTVVASVASLVAEGASPQLAFRGRVVRTQRMLRTQRDAGALESRSNAYFDFLWSSRRGAANGIEALHCLPEGLRIDVLLALSSSTLRPVPWLANADEGFDRTLASRLTLGLYMPAEAVDERMHANSMPRGVFFVHRGRVQVRVRGVVLRDMSVGDHFGIVVALAALYMDAPPAGAPKQPGATARQTLERAAREPIAHVAVTSAEIFELSLTDFLLLMRAFPRVRARVTAFAVTRAGEYAQQARHARAMARAIEFAERLQSAARRSHAARALGDDSDGAKDGRTDGRGARGCAERGLRTSATCAAFAVRGASETTAVLEEAAAKARDELRMIHGAPQPPGERRARRSDDAAAHTPLVDARHASAAKQPPQQRQRPQRPQLHSQQRQSKATPPGAPPPPHPQPHAQLRGIVMRGTLKTLSVDPPPAVAAGLAAFAEPSVAREPPPRRTTLTGLPAVGEREVRTTLVKLRAAPPRKVASRLGTRGGFDGGAAADGATHARLPTSGAQQPAHLLHNARSDMLEWVALAGDAASSQRSVFYTAAGFVFADARGVVSIPLALPLLDRALAARARLARWLLARFGRGARASATVQPAVCAAVGIDALAGTRRTPTLHWPVVLPRSRAHRTWVSLLCALLAYHALTTPFMLGFGDAFSRATSASSSSGAMARFLDLMSYALLWVDMAVNAFCAAFTDEDGLTEVRPLYIVRRYWRSGRGKLDLLSVLPYADIVKGLTELVALARGTPGGSTFGAACRVQSFCALRLLRLPVLLRVPQLYHLERERFEGLRGSVLESATHTFARLTAIFLYLTHLCACAYFIVAREGGTCGLGDWSPPAALCDSSISSWAEQYVRCLFWGLAGISGLGVRDEPSTTAQYMFTVAVFLIGLVARAHLIGHVGVLLLELDPTEAHHNKRRAAVMRQLDHSPRELDPSIHAALTQRVGAYFDYVLDAQHGVSMESVLGETDSRVRKLVSAHMGSAMVRKVPLLSGCDESTLAQIGRVLVVRGYPQGEFLIHKGTIGSEMYFVLVLSRDAFEKVLLNNPRLRRQVQGVIAERDNEQRELFVAAAEISGVAAPVVQAHQQRAHDAIVARKHSAARRGSALVVSSPCALLPRAGPSSPARRASAACCAQPPPQSPGVRVRACVSRASADIPADLVICVHRDEIVEENGSETRASARRDDIAGSPADERRMLACGRPCADAASAASVRRDALGAASRDARERLVRAAAMLEGQAWGRQSISRRVSVEPIRNAATKFLTTKRR</sequence>
<evidence type="ECO:0000256" key="8">
    <source>
        <dbReference type="SAM" id="MobiDB-lite"/>
    </source>
</evidence>
<dbReference type="InterPro" id="IPR018490">
    <property type="entry name" value="cNMP-bd_dom_sf"/>
</dbReference>
<name>A0A8J5X6J2_DIALT</name>
<feature type="compositionally biased region" description="Low complexity" evidence="8">
    <location>
        <begin position="696"/>
        <end position="715"/>
    </location>
</feature>
<feature type="transmembrane region" description="Helical" evidence="9">
    <location>
        <begin position="248"/>
        <end position="268"/>
    </location>
</feature>
<evidence type="ECO:0000256" key="7">
    <source>
        <dbReference type="ARBA" id="ARBA00023286"/>
    </source>
</evidence>
<evidence type="ECO:0000256" key="1">
    <source>
        <dbReference type="ARBA" id="ARBA00004141"/>
    </source>
</evidence>
<reference evidence="11" key="1">
    <citation type="submission" date="2021-05" db="EMBL/GenBank/DDBJ databases">
        <title>The genome of the haptophyte Pavlova lutheri (Diacronema luteri, Pavlovales) - a model for lipid biosynthesis in eukaryotic algae.</title>
        <authorList>
            <person name="Hulatt C.J."/>
            <person name="Posewitz M.C."/>
        </authorList>
    </citation>
    <scope>NUCLEOTIDE SEQUENCE</scope>
    <source>
        <strain evidence="11">NIVA-4/92</strain>
    </source>
</reference>
<dbReference type="InterPro" id="IPR005821">
    <property type="entry name" value="Ion_trans_dom"/>
</dbReference>
<protein>
    <recommendedName>
        <fullName evidence="10">Cyclic nucleotide-binding domain-containing protein</fullName>
    </recommendedName>
</protein>
<keyword evidence="4 9" id="KW-1133">Transmembrane helix</keyword>